<gene>
    <name evidence="10" type="ordered locus">Arcve_1737</name>
</gene>
<feature type="coiled-coil region" evidence="4">
    <location>
        <begin position="838"/>
        <end position="865"/>
    </location>
</feature>
<dbReference type="CDD" id="cd11386">
    <property type="entry name" value="MCP_signal"/>
    <property type="match status" value="1"/>
</dbReference>
<dbReference type="GO" id="GO:0016020">
    <property type="term" value="C:membrane"/>
    <property type="evidence" value="ECO:0007669"/>
    <property type="project" value="InterPro"/>
</dbReference>
<dbReference type="Gene3D" id="1.10.287.950">
    <property type="entry name" value="Methyl-accepting chemotaxis protein"/>
    <property type="match status" value="1"/>
</dbReference>
<feature type="domain" description="Methyl-accepting transducer" evidence="6">
    <location>
        <begin position="602"/>
        <end position="838"/>
    </location>
</feature>
<evidence type="ECO:0000259" key="7">
    <source>
        <dbReference type="PROSITE" id="PS50112"/>
    </source>
</evidence>
<dbReference type="STRING" id="693661.Arcve_1737"/>
<keyword evidence="5" id="KW-0812">Transmembrane</keyword>
<evidence type="ECO:0000256" key="4">
    <source>
        <dbReference type="SAM" id="Coils"/>
    </source>
</evidence>
<organism evidence="10 11">
    <name type="scientific">Archaeoglobus veneficus (strain DSM 11195 / SNP6)</name>
    <dbReference type="NCBI Taxonomy" id="693661"/>
    <lineage>
        <taxon>Archaea</taxon>
        <taxon>Methanobacteriati</taxon>
        <taxon>Methanobacteriota</taxon>
        <taxon>Archaeoglobi</taxon>
        <taxon>Archaeoglobales</taxon>
        <taxon>Archaeoglobaceae</taxon>
        <taxon>Archaeoglobus</taxon>
    </lineage>
</organism>
<keyword evidence="4" id="KW-0175">Coiled coil</keyword>
<evidence type="ECO:0000256" key="3">
    <source>
        <dbReference type="PROSITE-ProRule" id="PRU00284"/>
    </source>
</evidence>
<feature type="transmembrane region" description="Helical" evidence="5">
    <location>
        <begin position="201"/>
        <end position="222"/>
    </location>
</feature>
<reference evidence="10 11" key="1">
    <citation type="submission" date="2011-03" db="EMBL/GenBank/DDBJ databases">
        <title>The complete genome of Archaeoglobus veneficus SNP6.</title>
        <authorList>
            <consortium name="US DOE Joint Genome Institute (JGI-PGF)"/>
            <person name="Lucas S."/>
            <person name="Copeland A."/>
            <person name="Lapidus A."/>
            <person name="Bruce D."/>
            <person name="Goodwin L."/>
            <person name="Pitluck S."/>
            <person name="Kyrpides N."/>
            <person name="Mavromatis K."/>
            <person name="Pagani I."/>
            <person name="Ivanova N."/>
            <person name="Mikhailova N."/>
            <person name="Lu M."/>
            <person name="Detter J.C."/>
            <person name="Tapia R."/>
            <person name="Han C."/>
            <person name="Land M."/>
            <person name="Hauser L."/>
            <person name="Markowitz V."/>
            <person name="Cheng J.-F."/>
            <person name="Hugenholtz P."/>
            <person name="Woyke T."/>
            <person name="Wu D."/>
            <person name="Spring S."/>
            <person name="Brambilla E."/>
            <person name="Klenk H.-P."/>
            <person name="Eisen J.A."/>
        </authorList>
    </citation>
    <scope>NUCLEOTIDE SEQUENCE [LARGE SCALE GENOMIC DNA]</scope>
    <source>
        <strain evidence="11">SNP6</strain>
    </source>
</reference>
<feature type="domain" description="PAC" evidence="8">
    <location>
        <begin position="356"/>
        <end position="409"/>
    </location>
</feature>
<dbReference type="NCBIfam" id="TIGR00229">
    <property type="entry name" value="sensory_box"/>
    <property type="match status" value="2"/>
</dbReference>
<evidence type="ECO:0000256" key="1">
    <source>
        <dbReference type="ARBA" id="ARBA00023224"/>
    </source>
</evidence>
<evidence type="ECO:0000256" key="2">
    <source>
        <dbReference type="ARBA" id="ARBA00029447"/>
    </source>
</evidence>
<dbReference type="PROSITE" id="PS50111">
    <property type="entry name" value="CHEMOTAXIS_TRANSDUC_2"/>
    <property type="match status" value="1"/>
</dbReference>
<dbReference type="SUPFAM" id="SSF55785">
    <property type="entry name" value="PYP-like sensor domain (PAS domain)"/>
    <property type="match status" value="2"/>
</dbReference>
<dbReference type="RefSeq" id="WP_013684391.1">
    <property type="nucleotide sequence ID" value="NC_015320.1"/>
</dbReference>
<dbReference type="PROSITE" id="PS50113">
    <property type="entry name" value="PAC"/>
    <property type="match status" value="2"/>
</dbReference>
<dbReference type="Gene3D" id="6.10.340.10">
    <property type="match status" value="1"/>
</dbReference>
<dbReference type="EMBL" id="CP002588">
    <property type="protein sequence ID" value="AEA47735.1"/>
    <property type="molecule type" value="Genomic_DNA"/>
</dbReference>
<feature type="domain" description="HAMP" evidence="9">
    <location>
        <begin position="529"/>
        <end position="583"/>
    </location>
</feature>
<evidence type="ECO:0000256" key="5">
    <source>
        <dbReference type="SAM" id="Phobius"/>
    </source>
</evidence>
<dbReference type="InterPro" id="IPR004089">
    <property type="entry name" value="MCPsignal_dom"/>
</dbReference>
<evidence type="ECO:0000313" key="10">
    <source>
        <dbReference type="EMBL" id="AEA47735.1"/>
    </source>
</evidence>
<dbReference type="HOGENOM" id="CLU_324564_0_0_2"/>
<proteinExistence type="inferred from homology"/>
<dbReference type="GeneID" id="10394865"/>
<dbReference type="PANTHER" id="PTHR32089:SF112">
    <property type="entry name" value="LYSOZYME-LIKE PROTEIN-RELATED"/>
    <property type="match status" value="1"/>
</dbReference>
<dbReference type="InterPro" id="IPR003660">
    <property type="entry name" value="HAMP_dom"/>
</dbReference>
<dbReference type="PRINTS" id="PR00260">
    <property type="entry name" value="CHEMTRNSDUCR"/>
</dbReference>
<protein>
    <submittedName>
        <fullName evidence="10">Methyl-accepting chemotaxis sensory transducer with Pas/Pac sensor</fullName>
    </submittedName>
</protein>
<name>F2KQK2_ARCVS</name>
<feature type="coiled-coil region" evidence="4">
    <location>
        <begin position="578"/>
        <end position="605"/>
    </location>
</feature>
<feature type="domain" description="PAC" evidence="8">
    <location>
        <begin position="475"/>
        <end position="526"/>
    </location>
</feature>
<keyword evidence="5" id="KW-1133">Transmembrane helix</keyword>
<dbReference type="PROSITE" id="PS50885">
    <property type="entry name" value="HAMP"/>
    <property type="match status" value="1"/>
</dbReference>
<dbReference type="InterPro" id="IPR000700">
    <property type="entry name" value="PAS-assoc_C"/>
</dbReference>
<accession>F2KQK2</accession>
<keyword evidence="1 3" id="KW-0807">Transducer</keyword>
<evidence type="ECO:0000259" key="6">
    <source>
        <dbReference type="PROSITE" id="PS50111"/>
    </source>
</evidence>
<dbReference type="OrthoDB" id="116658at2157"/>
<dbReference type="GO" id="GO:0007165">
    <property type="term" value="P:signal transduction"/>
    <property type="evidence" value="ECO:0007669"/>
    <property type="project" value="UniProtKB-KW"/>
</dbReference>
<dbReference type="GO" id="GO:0006935">
    <property type="term" value="P:chemotaxis"/>
    <property type="evidence" value="ECO:0007669"/>
    <property type="project" value="InterPro"/>
</dbReference>
<dbReference type="SMART" id="SM00283">
    <property type="entry name" value="MA"/>
    <property type="match status" value="1"/>
</dbReference>
<dbReference type="InterPro" id="IPR013656">
    <property type="entry name" value="PAS_4"/>
</dbReference>
<dbReference type="SMART" id="SM00091">
    <property type="entry name" value="PAS"/>
    <property type="match status" value="1"/>
</dbReference>
<dbReference type="InterPro" id="IPR000014">
    <property type="entry name" value="PAS"/>
</dbReference>
<evidence type="ECO:0000259" key="9">
    <source>
        <dbReference type="PROSITE" id="PS50885"/>
    </source>
</evidence>
<dbReference type="eggNOG" id="arCOG06712">
    <property type="taxonomic scope" value="Archaea"/>
</dbReference>
<evidence type="ECO:0000259" key="8">
    <source>
        <dbReference type="PROSITE" id="PS50113"/>
    </source>
</evidence>
<keyword evidence="5" id="KW-0472">Membrane</keyword>
<dbReference type="SMART" id="SM00304">
    <property type="entry name" value="HAMP"/>
    <property type="match status" value="3"/>
</dbReference>
<sequence length="889" mass="98408">MGNGVLSLKEMSLRGRAIVGMGLILLLFLLNMGLCIYIDGVEHNHLVVESIVGEQSLAIHQMAFDSVRLYHGDENAKQSIREWMTKFDDNIARLESAKPPNMVAEYFNAILGGNTLFVPDEVLRNLDDHKSDWWVYERNLEVLISEPPTVNGMPNQKFIDAYNYVTNDENVERIHSFYENMDESVAKYAQERVTFTKGLSMLMFIAMLAVLFIMLLLITGVGRSIGSITTFMTAVAGGNLDAELEVSRQSFVERMFPVKELNTLTEAGLKLRENLRKKINELKQKGEEIQNVLNGVGTPVIWVDKDFTIKMANEAAAAVAGKKPEDVIGLKCYQLFNTPHCRTDECRVKQAMMYKEPRKGETVSRVNGREIPIMYKATPLLDENGEVIGAVEYTVNLTEQKRKEKELIETFKGFPRPGYVYFIDTNGVIKYASDAFAKDFVGYESAESIIGKRLSEVLGVKTIAEKVLETGREIIGKEMPAKTKDGRKIYLLVSGIPIRVDNELIGALGFLVDITDLKEKEKEIKEEKEYVERVVNALLPVVEAAAEGDLTQEITIETRDGDALDRLVKAFEDMRSGLRSIIENLSEAVNKLSSASEELSASIEEINSASKSVSESAQKISAGAEEQTSLIEKANKLMEEISGITEETASSAESVLNIATEAEKAAMEGVESSNNVIRNMDSLAQANQLVTQEVEELVKKAEQIGEIVDIITKIAEQTSLLALNANIEAARVGEQGRGFAVVAGEVGKLANETQESAKSIAALIKEIQDSMHKLAESVQNSSMKTENAVRSVSDIVEKIEKIREVIEETATGMREIKRAMDDQANAVQNLASLSDRVYQVALENAREVENTAAAAEEQASSIDEITRAAEELARMAEGLLKIVQRFKVE</sequence>
<dbReference type="Gene3D" id="3.30.450.20">
    <property type="entry name" value="PAS domain"/>
    <property type="match status" value="2"/>
</dbReference>
<dbReference type="SUPFAM" id="SSF58104">
    <property type="entry name" value="Methyl-accepting chemotaxis protein (MCP) signaling domain"/>
    <property type="match status" value="1"/>
</dbReference>
<dbReference type="AlphaFoldDB" id="F2KQK2"/>
<keyword evidence="11" id="KW-1185">Reference proteome</keyword>
<dbReference type="GO" id="GO:0004888">
    <property type="term" value="F:transmembrane signaling receptor activity"/>
    <property type="evidence" value="ECO:0007669"/>
    <property type="project" value="InterPro"/>
</dbReference>
<dbReference type="KEGG" id="ave:Arcve_1737"/>
<dbReference type="Pfam" id="PF08448">
    <property type="entry name" value="PAS_4"/>
    <property type="match status" value="1"/>
</dbReference>
<dbReference type="InterPro" id="IPR004090">
    <property type="entry name" value="Chemotax_Me-accpt_rcpt"/>
</dbReference>
<dbReference type="eggNOG" id="arCOG02320">
    <property type="taxonomic scope" value="Archaea"/>
</dbReference>
<dbReference type="CDD" id="cd00130">
    <property type="entry name" value="PAS"/>
    <property type="match status" value="1"/>
</dbReference>
<dbReference type="PROSITE" id="PS50112">
    <property type="entry name" value="PAS"/>
    <property type="match status" value="1"/>
</dbReference>
<comment type="similarity">
    <text evidence="2">Belongs to the methyl-accepting chemotaxis (MCP) protein family.</text>
</comment>
<feature type="domain" description="PAS" evidence="7">
    <location>
        <begin position="285"/>
        <end position="329"/>
    </location>
</feature>
<evidence type="ECO:0000313" key="11">
    <source>
        <dbReference type="Proteomes" id="UP000008136"/>
    </source>
</evidence>
<dbReference type="InterPro" id="IPR035965">
    <property type="entry name" value="PAS-like_dom_sf"/>
</dbReference>
<dbReference type="Pfam" id="PF13426">
    <property type="entry name" value="PAS_9"/>
    <property type="match status" value="1"/>
</dbReference>
<dbReference type="Pfam" id="PF00015">
    <property type="entry name" value="MCPsignal"/>
    <property type="match status" value="1"/>
</dbReference>
<dbReference type="PANTHER" id="PTHR32089">
    <property type="entry name" value="METHYL-ACCEPTING CHEMOTAXIS PROTEIN MCPB"/>
    <property type="match status" value="1"/>
</dbReference>
<feature type="transmembrane region" description="Helical" evidence="5">
    <location>
        <begin position="17"/>
        <end position="38"/>
    </location>
</feature>
<dbReference type="Proteomes" id="UP000008136">
    <property type="component" value="Chromosome"/>
</dbReference>